<accession>J3PDE3</accession>
<gene>
    <name evidence="2" type="primary">20351969</name>
    <name evidence="1" type="ORF">GGTG_11511</name>
</gene>
<proteinExistence type="predicted"/>
<reference evidence="2" key="4">
    <citation type="journal article" date="2015" name="G3 (Bethesda)">
        <title>Genome sequences of three phytopathogenic species of the Magnaporthaceae family of fungi.</title>
        <authorList>
            <person name="Okagaki L.H."/>
            <person name="Nunes C.C."/>
            <person name="Sailsbery J."/>
            <person name="Clay B."/>
            <person name="Brown D."/>
            <person name="John T."/>
            <person name="Oh Y."/>
            <person name="Young N."/>
            <person name="Fitzgerald M."/>
            <person name="Haas B.J."/>
            <person name="Zeng Q."/>
            <person name="Young S."/>
            <person name="Adiconis X."/>
            <person name="Fan L."/>
            <person name="Levin J.Z."/>
            <person name="Mitchell T.K."/>
            <person name="Okubara P.A."/>
            <person name="Farman M.L."/>
            <person name="Kohn L.M."/>
            <person name="Birren B."/>
            <person name="Ma L.-J."/>
            <person name="Dean R.A."/>
        </authorList>
    </citation>
    <scope>NUCLEOTIDE SEQUENCE</scope>
    <source>
        <strain evidence="2">R3-111a-1</strain>
    </source>
</reference>
<name>J3PDE3_GAET3</name>
<dbReference type="RefSeq" id="XP_009227666.1">
    <property type="nucleotide sequence ID" value="XM_009229402.1"/>
</dbReference>
<organism evidence="1">
    <name type="scientific">Gaeumannomyces tritici (strain R3-111a-1)</name>
    <name type="common">Wheat and barley take-all root rot fungus</name>
    <name type="synonym">Gaeumannomyces graminis var. tritici</name>
    <dbReference type="NCBI Taxonomy" id="644352"/>
    <lineage>
        <taxon>Eukaryota</taxon>
        <taxon>Fungi</taxon>
        <taxon>Dikarya</taxon>
        <taxon>Ascomycota</taxon>
        <taxon>Pezizomycotina</taxon>
        <taxon>Sordariomycetes</taxon>
        <taxon>Sordariomycetidae</taxon>
        <taxon>Magnaporthales</taxon>
        <taxon>Magnaporthaceae</taxon>
        <taxon>Gaeumannomyces</taxon>
    </lineage>
</organism>
<dbReference type="AlphaFoldDB" id="J3PDE3"/>
<reference evidence="3" key="1">
    <citation type="submission" date="2010-07" db="EMBL/GenBank/DDBJ databases">
        <title>The genome sequence of Gaeumannomyces graminis var. tritici strain R3-111a-1.</title>
        <authorList>
            <consortium name="The Broad Institute Genome Sequencing Platform"/>
            <person name="Ma L.-J."/>
            <person name="Dead R."/>
            <person name="Young S."/>
            <person name="Zeng Q."/>
            <person name="Koehrsen M."/>
            <person name="Alvarado L."/>
            <person name="Berlin A."/>
            <person name="Chapman S.B."/>
            <person name="Chen Z."/>
            <person name="Freedman E."/>
            <person name="Gellesch M."/>
            <person name="Goldberg J."/>
            <person name="Griggs A."/>
            <person name="Gujja S."/>
            <person name="Heilman E.R."/>
            <person name="Heiman D."/>
            <person name="Hepburn T."/>
            <person name="Howarth C."/>
            <person name="Jen D."/>
            <person name="Larson L."/>
            <person name="Mehta T."/>
            <person name="Neiman D."/>
            <person name="Pearson M."/>
            <person name="Roberts A."/>
            <person name="Saif S."/>
            <person name="Shea T."/>
            <person name="Shenoy N."/>
            <person name="Sisk P."/>
            <person name="Stolte C."/>
            <person name="Sykes S."/>
            <person name="Walk T."/>
            <person name="White J."/>
            <person name="Yandava C."/>
            <person name="Haas B."/>
            <person name="Nusbaum C."/>
            <person name="Birren B."/>
        </authorList>
    </citation>
    <scope>NUCLEOTIDE SEQUENCE [LARGE SCALE GENOMIC DNA]</scope>
    <source>
        <strain evidence="3">R3-111a-1</strain>
    </source>
</reference>
<sequence>MSGDGLPRRQKRSCRRILCAVRSVQTLRIHSVRMRGQFGRKIAACRMYSRNGQTVS</sequence>
<dbReference type="EnsemblFungi" id="EJT70488">
    <property type="protein sequence ID" value="EJT70488"/>
    <property type="gene ID" value="GGTG_11511"/>
</dbReference>
<dbReference type="EMBL" id="GL385401">
    <property type="protein sequence ID" value="EJT70488.1"/>
    <property type="molecule type" value="Genomic_DNA"/>
</dbReference>
<dbReference type="HOGENOM" id="CLU_3014279_0_0_1"/>
<evidence type="ECO:0000313" key="2">
    <source>
        <dbReference type="EnsemblFungi" id="EJT70488"/>
    </source>
</evidence>
<protein>
    <submittedName>
        <fullName evidence="1 2">Uncharacterized protein</fullName>
    </submittedName>
</protein>
<reference evidence="2" key="5">
    <citation type="submission" date="2018-04" db="UniProtKB">
        <authorList>
            <consortium name="EnsemblFungi"/>
        </authorList>
    </citation>
    <scope>IDENTIFICATION</scope>
    <source>
        <strain evidence="2">R3-111a-1</strain>
    </source>
</reference>
<dbReference type="VEuPathDB" id="FungiDB:GGTG_11511"/>
<reference evidence="1" key="2">
    <citation type="submission" date="2010-07" db="EMBL/GenBank/DDBJ databases">
        <authorList>
            <consortium name="The Broad Institute Genome Sequencing Platform"/>
            <consortium name="Broad Institute Genome Sequencing Center for Infectious Disease"/>
            <person name="Ma L.-J."/>
            <person name="Dead R."/>
            <person name="Young S."/>
            <person name="Zeng Q."/>
            <person name="Koehrsen M."/>
            <person name="Alvarado L."/>
            <person name="Berlin A."/>
            <person name="Chapman S.B."/>
            <person name="Chen Z."/>
            <person name="Freedman E."/>
            <person name="Gellesch M."/>
            <person name="Goldberg J."/>
            <person name="Griggs A."/>
            <person name="Gujja S."/>
            <person name="Heilman E.R."/>
            <person name="Heiman D."/>
            <person name="Hepburn T."/>
            <person name="Howarth C."/>
            <person name="Jen D."/>
            <person name="Larson L."/>
            <person name="Mehta T."/>
            <person name="Neiman D."/>
            <person name="Pearson M."/>
            <person name="Roberts A."/>
            <person name="Saif S."/>
            <person name="Shea T."/>
            <person name="Shenoy N."/>
            <person name="Sisk P."/>
            <person name="Stolte C."/>
            <person name="Sykes S."/>
            <person name="Walk T."/>
            <person name="White J."/>
            <person name="Yandava C."/>
            <person name="Haas B."/>
            <person name="Nusbaum C."/>
            <person name="Birren B."/>
        </authorList>
    </citation>
    <scope>NUCLEOTIDE SEQUENCE</scope>
    <source>
        <strain evidence="1">R3-111a-1</strain>
    </source>
</reference>
<dbReference type="GeneID" id="20351969"/>
<reference evidence="1" key="3">
    <citation type="submission" date="2010-09" db="EMBL/GenBank/DDBJ databases">
        <title>Annotation of Gaeumannomyces graminis var. tritici R3-111a-1.</title>
        <authorList>
            <consortium name="The Broad Institute Genome Sequencing Platform"/>
            <person name="Ma L.-J."/>
            <person name="Dead R."/>
            <person name="Young S.K."/>
            <person name="Zeng Q."/>
            <person name="Gargeya S."/>
            <person name="Fitzgerald M."/>
            <person name="Haas B."/>
            <person name="Abouelleil A."/>
            <person name="Alvarado L."/>
            <person name="Arachchi H.M."/>
            <person name="Berlin A."/>
            <person name="Brown A."/>
            <person name="Chapman S.B."/>
            <person name="Chen Z."/>
            <person name="Dunbar C."/>
            <person name="Freedman E."/>
            <person name="Gearin G."/>
            <person name="Gellesch M."/>
            <person name="Goldberg J."/>
            <person name="Griggs A."/>
            <person name="Gujja S."/>
            <person name="Heiman D."/>
            <person name="Howarth C."/>
            <person name="Larson L."/>
            <person name="Lui A."/>
            <person name="MacDonald P.J.P."/>
            <person name="Mehta T."/>
            <person name="Montmayeur A."/>
            <person name="Murphy C."/>
            <person name="Neiman D."/>
            <person name="Pearson M."/>
            <person name="Priest M."/>
            <person name="Roberts A."/>
            <person name="Saif S."/>
            <person name="Shea T."/>
            <person name="Shenoy N."/>
            <person name="Sisk P."/>
            <person name="Stolte C."/>
            <person name="Sykes S."/>
            <person name="Yandava C."/>
            <person name="Wortman J."/>
            <person name="Nusbaum C."/>
            <person name="Birren B."/>
        </authorList>
    </citation>
    <scope>NUCLEOTIDE SEQUENCE</scope>
    <source>
        <strain evidence="1">R3-111a-1</strain>
    </source>
</reference>
<evidence type="ECO:0000313" key="3">
    <source>
        <dbReference type="Proteomes" id="UP000006039"/>
    </source>
</evidence>
<dbReference type="Proteomes" id="UP000006039">
    <property type="component" value="Unassembled WGS sequence"/>
</dbReference>
<evidence type="ECO:0000313" key="1">
    <source>
        <dbReference type="EMBL" id="EJT70488.1"/>
    </source>
</evidence>
<keyword evidence="3" id="KW-1185">Reference proteome</keyword>